<proteinExistence type="predicted"/>
<feature type="transmembrane region" description="Helical" evidence="8">
    <location>
        <begin position="85"/>
        <end position="102"/>
    </location>
</feature>
<dbReference type="InterPro" id="IPR050297">
    <property type="entry name" value="LipidA_mod_glycosyltrf_83"/>
</dbReference>
<keyword evidence="6 8" id="KW-1133">Transmembrane helix</keyword>
<keyword evidence="2" id="KW-1003">Cell membrane</keyword>
<comment type="subcellular location">
    <subcellularLocation>
        <location evidence="1">Cell membrane</location>
        <topology evidence="1">Multi-pass membrane protein</topology>
    </subcellularLocation>
</comment>
<evidence type="ECO:0000313" key="11">
    <source>
        <dbReference type="Proteomes" id="UP000013523"/>
    </source>
</evidence>
<keyword evidence="4" id="KW-0808">Transferase</keyword>
<feature type="transmembrane region" description="Helical" evidence="8">
    <location>
        <begin position="163"/>
        <end position="180"/>
    </location>
</feature>
<evidence type="ECO:0000313" key="10">
    <source>
        <dbReference type="EMBL" id="AGK97142.1"/>
    </source>
</evidence>
<accession>R4K219</accession>
<dbReference type="GO" id="GO:0005886">
    <property type="term" value="C:plasma membrane"/>
    <property type="evidence" value="ECO:0007669"/>
    <property type="project" value="UniProtKB-SubCell"/>
</dbReference>
<evidence type="ECO:0000256" key="5">
    <source>
        <dbReference type="ARBA" id="ARBA00022692"/>
    </source>
</evidence>
<feature type="transmembrane region" description="Helical" evidence="8">
    <location>
        <begin position="109"/>
        <end position="130"/>
    </location>
</feature>
<dbReference type="KEGG" id="cpas:Clopa_2272"/>
<name>R4K219_CLOPA</name>
<dbReference type="GO" id="GO:0016763">
    <property type="term" value="F:pentosyltransferase activity"/>
    <property type="evidence" value="ECO:0007669"/>
    <property type="project" value="TreeGrafter"/>
</dbReference>
<dbReference type="STRING" id="86416.Clopa_2272"/>
<feature type="domain" description="Glycosyltransferase RgtA/B/C/D-like" evidence="9">
    <location>
        <begin position="89"/>
        <end position="240"/>
    </location>
</feature>
<protein>
    <recommendedName>
        <fullName evidence="9">Glycosyltransferase RgtA/B/C/D-like domain-containing protein</fullName>
    </recommendedName>
</protein>
<feature type="transmembrane region" description="Helical" evidence="8">
    <location>
        <begin position="394"/>
        <end position="415"/>
    </location>
</feature>
<keyword evidence="5 8" id="KW-0812">Transmembrane</keyword>
<evidence type="ECO:0000256" key="7">
    <source>
        <dbReference type="ARBA" id="ARBA00023136"/>
    </source>
</evidence>
<evidence type="ECO:0000256" key="4">
    <source>
        <dbReference type="ARBA" id="ARBA00022679"/>
    </source>
</evidence>
<dbReference type="PANTHER" id="PTHR33908">
    <property type="entry name" value="MANNOSYLTRANSFERASE YKCB-RELATED"/>
    <property type="match status" value="1"/>
</dbReference>
<evidence type="ECO:0000256" key="2">
    <source>
        <dbReference type="ARBA" id="ARBA00022475"/>
    </source>
</evidence>
<evidence type="ECO:0000256" key="8">
    <source>
        <dbReference type="SAM" id="Phobius"/>
    </source>
</evidence>
<dbReference type="Proteomes" id="UP000013523">
    <property type="component" value="Chromosome"/>
</dbReference>
<evidence type="ECO:0000259" key="9">
    <source>
        <dbReference type="Pfam" id="PF13231"/>
    </source>
</evidence>
<dbReference type="AlphaFoldDB" id="R4K219"/>
<dbReference type="GO" id="GO:0009103">
    <property type="term" value="P:lipopolysaccharide biosynthetic process"/>
    <property type="evidence" value="ECO:0007669"/>
    <property type="project" value="UniProtKB-ARBA"/>
</dbReference>
<feature type="transmembrane region" description="Helical" evidence="8">
    <location>
        <begin position="136"/>
        <end position="156"/>
    </location>
</feature>
<keyword evidence="11" id="KW-1185">Reference proteome</keyword>
<evidence type="ECO:0000256" key="3">
    <source>
        <dbReference type="ARBA" id="ARBA00022676"/>
    </source>
</evidence>
<feature type="transmembrane region" description="Helical" evidence="8">
    <location>
        <begin position="192"/>
        <end position="217"/>
    </location>
</feature>
<dbReference type="eggNOG" id="COG1807">
    <property type="taxonomic scope" value="Bacteria"/>
</dbReference>
<keyword evidence="7 8" id="KW-0472">Membrane</keyword>
<keyword evidence="3" id="KW-0328">Glycosyltransferase</keyword>
<sequence>MLQNKGSVKILFSLRDEKKRTKYGLLIIEIIFIMAALISIFKYGNSLLLGSLEKFDNDDVKYIRSAWNLIDNKILSYENVKESTLYIMPGLTFVLAFFMMIFGKMQGLVAFKVFQMMLQAGSIYLIFLIGRKVFGSRVGLIASVIDVIYITELFVVNTILMECISKFLLLLLIYISIYAIETKSVKLYALGGIIWAISCLFKPTMVVYPILILVIWIKSKYKFSEILKYTTLVLIIFCTIMSPWWVRNYIDFNRFIPFTKSTGNPFLQGTFINYDQSEGWGVPYVKGRNAIESDENETKAGLQRLEKYGKKQPFKFVFWYTIGKTLLFWKDPFYWRTIFNITFLIANVIHKIILLLGIIGMVKGAKENSNVALLIGVLLFLNLIYLPFYTFSRYSYIAMPLVMIFAAFSIDKIIIRKKRNLLVWKRTPC</sequence>
<gene>
    <name evidence="10" type="ORF">Clopa_2272</name>
</gene>
<dbReference type="PANTHER" id="PTHR33908:SF11">
    <property type="entry name" value="MEMBRANE PROTEIN"/>
    <property type="match status" value="1"/>
</dbReference>
<feature type="transmembrane region" description="Helical" evidence="8">
    <location>
        <begin position="229"/>
        <end position="246"/>
    </location>
</feature>
<dbReference type="PATRIC" id="fig|86416.3.peg.2254"/>
<dbReference type="EMBL" id="CP003261">
    <property type="protein sequence ID" value="AGK97142.1"/>
    <property type="molecule type" value="Genomic_DNA"/>
</dbReference>
<feature type="transmembrane region" description="Helical" evidence="8">
    <location>
        <begin position="333"/>
        <end position="359"/>
    </location>
</feature>
<evidence type="ECO:0000256" key="1">
    <source>
        <dbReference type="ARBA" id="ARBA00004651"/>
    </source>
</evidence>
<feature type="transmembrane region" description="Helical" evidence="8">
    <location>
        <begin position="21"/>
        <end position="41"/>
    </location>
</feature>
<dbReference type="InterPro" id="IPR038731">
    <property type="entry name" value="RgtA/B/C-like"/>
</dbReference>
<reference evidence="10 11" key="1">
    <citation type="submission" date="2012-01" db="EMBL/GenBank/DDBJ databases">
        <title>Complete sequence of chromosome of Clostridium pasteurianum BC1.</title>
        <authorList>
            <consortium name="US DOE Joint Genome Institute"/>
            <person name="Lucas S."/>
            <person name="Han J."/>
            <person name="Lapidus A."/>
            <person name="Cheng J.-F."/>
            <person name="Goodwin L."/>
            <person name="Pitluck S."/>
            <person name="Peters L."/>
            <person name="Mikhailova N."/>
            <person name="Teshima H."/>
            <person name="Detter J.C."/>
            <person name="Han C."/>
            <person name="Tapia R."/>
            <person name="Land M."/>
            <person name="Hauser L."/>
            <person name="Kyrpides N."/>
            <person name="Ivanova N."/>
            <person name="Pagani I."/>
            <person name="Dunn J."/>
            <person name="Taghavi S."/>
            <person name="Francis A."/>
            <person name="van der Lelie D."/>
            <person name="Woyke T."/>
        </authorList>
    </citation>
    <scope>NUCLEOTIDE SEQUENCE [LARGE SCALE GENOMIC DNA]</scope>
    <source>
        <strain evidence="10 11">BC1</strain>
    </source>
</reference>
<evidence type="ECO:0000256" key="6">
    <source>
        <dbReference type="ARBA" id="ARBA00022989"/>
    </source>
</evidence>
<organism evidence="10 11">
    <name type="scientific">Clostridium pasteurianum BC1</name>
    <dbReference type="NCBI Taxonomy" id="86416"/>
    <lineage>
        <taxon>Bacteria</taxon>
        <taxon>Bacillati</taxon>
        <taxon>Bacillota</taxon>
        <taxon>Clostridia</taxon>
        <taxon>Eubacteriales</taxon>
        <taxon>Clostridiaceae</taxon>
        <taxon>Clostridium</taxon>
    </lineage>
</organism>
<dbReference type="HOGENOM" id="CLU_048081_1_0_9"/>
<dbReference type="Pfam" id="PF13231">
    <property type="entry name" value="PMT_2"/>
    <property type="match status" value="1"/>
</dbReference>
<feature type="transmembrane region" description="Helical" evidence="8">
    <location>
        <begin position="371"/>
        <end position="388"/>
    </location>
</feature>